<evidence type="ECO:0000256" key="2">
    <source>
        <dbReference type="ARBA" id="ARBA00034247"/>
    </source>
</evidence>
<accession>A0A1H9HS37</accession>
<feature type="transmembrane region" description="Helical" evidence="4">
    <location>
        <begin position="110"/>
        <end position="130"/>
    </location>
</feature>
<evidence type="ECO:0000313" key="6">
    <source>
        <dbReference type="EMBL" id="SEQ65133.1"/>
    </source>
</evidence>
<evidence type="ECO:0000259" key="5">
    <source>
        <dbReference type="PROSITE" id="PS50887"/>
    </source>
</evidence>
<evidence type="ECO:0000313" key="7">
    <source>
        <dbReference type="Proteomes" id="UP000199647"/>
    </source>
</evidence>
<organism evidence="6 7">
    <name type="scientific">Faunimonas pinastri</name>
    <dbReference type="NCBI Taxonomy" id="1855383"/>
    <lineage>
        <taxon>Bacteria</taxon>
        <taxon>Pseudomonadati</taxon>
        <taxon>Pseudomonadota</taxon>
        <taxon>Alphaproteobacteria</taxon>
        <taxon>Hyphomicrobiales</taxon>
        <taxon>Afifellaceae</taxon>
        <taxon>Faunimonas</taxon>
    </lineage>
</organism>
<protein>
    <recommendedName>
        <fullName evidence="1">diguanylate cyclase</fullName>
        <ecNumber evidence="1">2.7.7.65</ecNumber>
    </recommendedName>
</protein>
<dbReference type="SUPFAM" id="SSF55073">
    <property type="entry name" value="Nucleotide cyclase"/>
    <property type="match status" value="1"/>
</dbReference>
<comment type="catalytic activity">
    <reaction evidence="2">
        <text>2 GTP = 3',3'-c-di-GMP + 2 diphosphate</text>
        <dbReference type="Rhea" id="RHEA:24898"/>
        <dbReference type="ChEBI" id="CHEBI:33019"/>
        <dbReference type="ChEBI" id="CHEBI:37565"/>
        <dbReference type="ChEBI" id="CHEBI:58805"/>
        <dbReference type="EC" id="2.7.7.65"/>
    </reaction>
</comment>
<evidence type="ECO:0000256" key="4">
    <source>
        <dbReference type="SAM" id="Phobius"/>
    </source>
</evidence>
<proteinExistence type="predicted"/>
<dbReference type="InterPro" id="IPR050469">
    <property type="entry name" value="Diguanylate_Cyclase"/>
</dbReference>
<dbReference type="EMBL" id="FOFG01000006">
    <property type="protein sequence ID" value="SEQ65133.1"/>
    <property type="molecule type" value="Genomic_DNA"/>
</dbReference>
<dbReference type="OrthoDB" id="9803824at2"/>
<dbReference type="Proteomes" id="UP000199647">
    <property type="component" value="Unassembled WGS sequence"/>
</dbReference>
<dbReference type="FunFam" id="3.30.70.270:FF:000001">
    <property type="entry name" value="Diguanylate cyclase domain protein"/>
    <property type="match status" value="1"/>
</dbReference>
<dbReference type="EC" id="2.7.7.65" evidence="1"/>
<feature type="transmembrane region" description="Helical" evidence="4">
    <location>
        <begin position="6"/>
        <end position="26"/>
    </location>
</feature>
<dbReference type="STRING" id="1855383.SAMN05216548_106142"/>
<sequence>MHLDVPTLGVAGSLVTVASGIVLLLVWTTDRAERTPLIWGLANVFLGVALAILLVAASNGAASNGAASTEAAAEGKDWLLMLVGMFFNTGDVLVWAAVRQFSHRPVRSRTLLSLIGLGLLLSMLSVSFNWGVAQAVISDGLGFVLFCAAAAVLFRARAEKLWGRPLLIGILLLHACALLLFLLNPFLGPLPSAYLPPLSIFSAIQFEMLIYAAGSSALLIDILRARREVREREFARIDVMTGVSNRRGLTEQADVVLSRARESGAPVVVLLFDLDHFKSINDRFGHRAGDDVIRAFCETAIGGLRPHDIFGRLGGEEFAAVLPRCSLEAGLGIAERIRASFAGVKPRIKNTTIAATVSIGVAAAEAEDTDLVLILEKADQALYAAKEGGRNRVSRFPPPDRDEPPPAFIRIA</sequence>
<dbReference type="InterPro" id="IPR000160">
    <property type="entry name" value="GGDEF_dom"/>
</dbReference>
<dbReference type="GO" id="GO:0052621">
    <property type="term" value="F:diguanylate cyclase activity"/>
    <property type="evidence" value="ECO:0007669"/>
    <property type="project" value="UniProtKB-EC"/>
</dbReference>
<dbReference type="CDD" id="cd01949">
    <property type="entry name" value="GGDEF"/>
    <property type="match status" value="1"/>
</dbReference>
<feature type="domain" description="GGDEF" evidence="5">
    <location>
        <begin position="265"/>
        <end position="398"/>
    </location>
</feature>
<feature type="transmembrane region" description="Helical" evidence="4">
    <location>
        <begin position="78"/>
        <end position="98"/>
    </location>
</feature>
<dbReference type="SMART" id="SM00267">
    <property type="entry name" value="GGDEF"/>
    <property type="match status" value="1"/>
</dbReference>
<evidence type="ECO:0000256" key="3">
    <source>
        <dbReference type="SAM" id="MobiDB-lite"/>
    </source>
</evidence>
<name>A0A1H9HS37_9HYPH</name>
<dbReference type="RefSeq" id="WP_092496495.1">
    <property type="nucleotide sequence ID" value="NZ_FOFG01000006.1"/>
</dbReference>
<dbReference type="GO" id="GO:0043709">
    <property type="term" value="P:cell adhesion involved in single-species biofilm formation"/>
    <property type="evidence" value="ECO:0007669"/>
    <property type="project" value="TreeGrafter"/>
</dbReference>
<feature type="transmembrane region" description="Helical" evidence="4">
    <location>
        <begin position="199"/>
        <end position="223"/>
    </location>
</feature>
<feature type="transmembrane region" description="Helical" evidence="4">
    <location>
        <begin position="136"/>
        <end position="154"/>
    </location>
</feature>
<dbReference type="Gene3D" id="3.30.70.270">
    <property type="match status" value="1"/>
</dbReference>
<feature type="transmembrane region" description="Helical" evidence="4">
    <location>
        <begin position="166"/>
        <end position="187"/>
    </location>
</feature>
<dbReference type="AlphaFoldDB" id="A0A1H9HS37"/>
<dbReference type="InterPro" id="IPR029787">
    <property type="entry name" value="Nucleotide_cyclase"/>
</dbReference>
<dbReference type="Pfam" id="PF00990">
    <property type="entry name" value="GGDEF"/>
    <property type="match status" value="1"/>
</dbReference>
<dbReference type="PANTHER" id="PTHR45138">
    <property type="entry name" value="REGULATORY COMPONENTS OF SENSORY TRANSDUCTION SYSTEM"/>
    <property type="match status" value="1"/>
</dbReference>
<keyword evidence="4" id="KW-0472">Membrane</keyword>
<evidence type="ECO:0000256" key="1">
    <source>
        <dbReference type="ARBA" id="ARBA00012528"/>
    </source>
</evidence>
<keyword evidence="4" id="KW-0812">Transmembrane</keyword>
<reference evidence="6 7" key="1">
    <citation type="submission" date="2016-10" db="EMBL/GenBank/DDBJ databases">
        <authorList>
            <person name="de Groot N.N."/>
        </authorList>
    </citation>
    <scope>NUCLEOTIDE SEQUENCE [LARGE SCALE GENOMIC DNA]</scope>
    <source>
        <strain evidence="6 7">A52C2</strain>
    </source>
</reference>
<dbReference type="NCBIfam" id="TIGR00254">
    <property type="entry name" value="GGDEF"/>
    <property type="match status" value="1"/>
</dbReference>
<dbReference type="GO" id="GO:1902201">
    <property type="term" value="P:negative regulation of bacterial-type flagellum-dependent cell motility"/>
    <property type="evidence" value="ECO:0007669"/>
    <property type="project" value="TreeGrafter"/>
</dbReference>
<dbReference type="PROSITE" id="PS50887">
    <property type="entry name" value="GGDEF"/>
    <property type="match status" value="1"/>
</dbReference>
<keyword evidence="7" id="KW-1185">Reference proteome</keyword>
<keyword evidence="4" id="KW-1133">Transmembrane helix</keyword>
<dbReference type="PANTHER" id="PTHR45138:SF9">
    <property type="entry name" value="DIGUANYLATE CYCLASE DGCM-RELATED"/>
    <property type="match status" value="1"/>
</dbReference>
<feature type="region of interest" description="Disordered" evidence="3">
    <location>
        <begin position="389"/>
        <end position="412"/>
    </location>
</feature>
<gene>
    <name evidence="6" type="ORF">SAMN05216548_106142</name>
</gene>
<dbReference type="InterPro" id="IPR043128">
    <property type="entry name" value="Rev_trsase/Diguanyl_cyclase"/>
</dbReference>
<dbReference type="GO" id="GO:0005886">
    <property type="term" value="C:plasma membrane"/>
    <property type="evidence" value="ECO:0007669"/>
    <property type="project" value="TreeGrafter"/>
</dbReference>
<feature type="transmembrane region" description="Helical" evidence="4">
    <location>
        <begin position="38"/>
        <end position="58"/>
    </location>
</feature>